<evidence type="ECO:0000313" key="1">
    <source>
        <dbReference type="EMBL" id="KAF7399023.1"/>
    </source>
</evidence>
<organism evidence="1 2">
    <name type="scientific">Vespula vulgaris</name>
    <name type="common">Yellow jacket</name>
    <name type="synonym">Wasp</name>
    <dbReference type="NCBI Taxonomy" id="7454"/>
    <lineage>
        <taxon>Eukaryota</taxon>
        <taxon>Metazoa</taxon>
        <taxon>Ecdysozoa</taxon>
        <taxon>Arthropoda</taxon>
        <taxon>Hexapoda</taxon>
        <taxon>Insecta</taxon>
        <taxon>Pterygota</taxon>
        <taxon>Neoptera</taxon>
        <taxon>Endopterygota</taxon>
        <taxon>Hymenoptera</taxon>
        <taxon>Apocrita</taxon>
        <taxon>Aculeata</taxon>
        <taxon>Vespoidea</taxon>
        <taxon>Vespidae</taxon>
        <taxon>Vespinae</taxon>
        <taxon>Vespula</taxon>
    </lineage>
</organism>
<evidence type="ECO:0000313" key="2">
    <source>
        <dbReference type="Proteomes" id="UP000614350"/>
    </source>
</evidence>
<dbReference type="AlphaFoldDB" id="A0A834K2E8"/>
<comment type="caution">
    <text evidence="1">The sequence shown here is derived from an EMBL/GenBank/DDBJ whole genome shotgun (WGS) entry which is preliminary data.</text>
</comment>
<dbReference type="Proteomes" id="UP000614350">
    <property type="component" value="Unassembled WGS sequence"/>
</dbReference>
<reference evidence="1" key="1">
    <citation type="journal article" date="2020" name="G3 (Bethesda)">
        <title>High-Quality Assemblies for Three Invasive Social Wasps from the &lt;i&gt;Vespula&lt;/i&gt; Genus.</title>
        <authorList>
            <person name="Harrop T.W.R."/>
            <person name="Guhlin J."/>
            <person name="McLaughlin G.M."/>
            <person name="Permina E."/>
            <person name="Stockwell P."/>
            <person name="Gilligan J."/>
            <person name="Le Lec M.F."/>
            <person name="Gruber M.A.M."/>
            <person name="Quinn O."/>
            <person name="Lovegrove M."/>
            <person name="Duncan E.J."/>
            <person name="Remnant E.J."/>
            <person name="Van Eeckhoven J."/>
            <person name="Graham B."/>
            <person name="Knapp R.A."/>
            <person name="Langford K.W."/>
            <person name="Kronenberg Z."/>
            <person name="Press M.O."/>
            <person name="Eacker S.M."/>
            <person name="Wilson-Rankin E.E."/>
            <person name="Purcell J."/>
            <person name="Lester P.J."/>
            <person name="Dearden P.K."/>
        </authorList>
    </citation>
    <scope>NUCLEOTIDE SEQUENCE</scope>
    <source>
        <strain evidence="1">Marl-1</strain>
    </source>
</reference>
<accession>A0A834K2E8</accession>
<sequence length="116" mass="13328">MQIIEAFYSIHRRPLRVTSFYLLWSKHTVTSKSNELIFSNLYSQPSFSQLDTPRFFRPNELNFTAASEGNTTSVTKNIVTTNYYYYTSTTTTTLVLVTIPPLIGLERNFPGLCKNT</sequence>
<dbReference type="EMBL" id="JACSEA010000006">
    <property type="protein sequence ID" value="KAF7399023.1"/>
    <property type="molecule type" value="Genomic_DNA"/>
</dbReference>
<keyword evidence="2" id="KW-1185">Reference proteome</keyword>
<gene>
    <name evidence="1" type="ORF">HZH66_006920</name>
</gene>
<protein>
    <submittedName>
        <fullName evidence="1">Uncharacterized protein</fullName>
    </submittedName>
</protein>
<name>A0A834K2E8_VESVU</name>
<proteinExistence type="predicted"/>